<evidence type="ECO:0000256" key="2">
    <source>
        <dbReference type="SAM" id="MobiDB-lite"/>
    </source>
</evidence>
<feature type="region of interest" description="Disordered" evidence="2">
    <location>
        <begin position="1"/>
        <end position="28"/>
    </location>
</feature>
<dbReference type="SUPFAM" id="SSF56349">
    <property type="entry name" value="DNA breaking-rejoining enzymes"/>
    <property type="match status" value="1"/>
</dbReference>
<dbReference type="Gene3D" id="1.10.443.10">
    <property type="entry name" value="Intergrase catalytic core"/>
    <property type="match status" value="1"/>
</dbReference>
<evidence type="ECO:0000259" key="3">
    <source>
        <dbReference type="PROSITE" id="PS51898"/>
    </source>
</evidence>
<dbReference type="Pfam" id="PF00589">
    <property type="entry name" value="Phage_integrase"/>
    <property type="match status" value="1"/>
</dbReference>
<dbReference type="InterPro" id="IPR002104">
    <property type="entry name" value="Integrase_catalytic"/>
</dbReference>
<comment type="caution">
    <text evidence="4">The sequence shown here is derived from an EMBL/GenBank/DDBJ whole genome shotgun (WGS) entry which is preliminary data.</text>
</comment>
<dbReference type="PROSITE" id="PS51898">
    <property type="entry name" value="TYR_RECOMBINASE"/>
    <property type="match status" value="1"/>
</dbReference>
<feature type="domain" description="Tyr recombinase" evidence="3">
    <location>
        <begin position="1"/>
        <end position="98"/>
    </location>
</feature>
<gene>
    <name evidence="4" type="ORF">KBO27_18370</name>
</gene>
<organism evidence="4 5">
    <name type="scientific">Saccharopolyspora endophytica</name>
    <dbReference type="NCBI Taxonomy" id="543886"/>
    <lineage>
        <taxon>Bacteria</taxon>
        <taxon>Bacillati</taxon>
        <taxon>Actinomycetota</taxon>
        <taxon>Actinomycetes</taxon>
        <taxon>Pseudonocardiales</taxon>
        <taxon>Pseudonocardiaceae</taxon>
        <taxon>Saccharopolyspora</taxon>
    </lineage>
</organism>
<evidence type="ECO:0000313" key="4">
    <source>
        <dbReference type="EMBL" id="MBQ0925920.1"/>
    </source>
</evidence>
<dbReference type="InterPro" id="IPR013762">
    <property type="entry name" value="Integrase-like_cat_sf"/>
</dbReference>
<keyword evidence="1" id="KW-0233">DNA recombination</keyword>
<accession>A0ABS5DI50</accession>
<protein>
    <submittedName>
        <fullName evidence="4">Tyrosine-type recombinase/integrase</fullName>
    </submittedName>
</protein>
<keyword evidence="5" id="KW-1185">Reference proteome</keyword>
<dbReference type="InterPro" id="IPR011010">
    <property type="entry name" value="DNA_brk_join_enz"/>
</dbReference>
<evidence type="ECO:0000313" key="5">
    <source>
        <dbReference type="Proteomes" id="UP000674084"/>
    </source>
</evidence>
<name>A0ABS5DI50_9PSEU</name>
<sequence length="104" mass="11424">MLKGRQVESESEWVFPTTTGPLRDPDNARADLRDAVKKTQWAGLHPHAFRHLVATMLDAAGLSAREIADYLGHERVSMTQDVYMTRKSRGSSAAAALANMQLSG</sequence>
<reference evidence="4 5" key="1">
    <citation type="submission" date="2021-04" db="EMBL/GenBank/DDBJ databases">
        <title>Whole-genome sequencing of Saccharopolyspora endophytica KCTC 19397.</title>
        <authorList>
            <person name="Ay H."/>
            <person name="Saygin H."/>
            <person name="Sahin N."/>
        </authorList>
    </citation>
    <scope>NUCLEOTIDE SEQUENCE [LARGE SCALE GENOMIC DNA]</scope>
    <source>
        <strain evidence="4 5">KCTC 19397</strain>
    </source>
</reference>
<dbReference type="Proteomes" id="UP000674084">
    <property type="component" value="Unassembled WGS sequence"/>
</dbReference>
<proteinExistence type="predicted"/>
<dbReference type="EMBL" id="JAGPXE010000007">
    <property type="protein sequence ID" value="MBQ0925920.1"/>
    <property type="molecule type" value="Genomic_DNA"/>
</dbReference>
<evidence type="ECO:0000256" key="1">
    <source>
        <dbReference type="ARBA" id="ARBA00023172"/>
    </source>
</evidence>